<sequence length="433" mass="45675">MSNNRAPPQDEESAKELRKIFPLPVLRHDHGAVHHNTGYPMPYQHQHPNQINTEITVPDDFTYVSELTSPEETYPNEIPTTKSLTSQNLRALESGQILNSLQAPPNMPTPKTFPYQSKDDDDEDAEADNIPINKWNAEDFSYNGEEDSKPRGKLMCLIILFVLLVIAAAVGIGVGVGVSESTKKDSSAIVDVPTGPPIEIDFPTSAPSVSPTGIDTDSPDYTGSPAATSAPTITMTAAPTVSPETTQPGPTPTLDPSAATTTPAPIPAPTVPATSAPTFSPTQPPVATPTAPPPVATPAPTAPPPVATPAPTEGAPVGCVNQVTAIQSCFTSGSPIDVSFNVCSPDPNGEDWIGIYRDTGDLISSSLGEPRYWESSCVTSECRREPYSGLLPVGAVNLSEGTYKVFLVSSDDSDTAPYRAFATGNTFQVSDSC</sequence>
<comment type="caution">
    <text evidence="3">The sequence shown here is derived from an EMBL/GenBank/DDBJ whole genome shotgun (WGS) entry which is preliminary data.</text>
</comment>
<feature type="compositionally biased region" description="Low complexity" evidence="1">
    <location>
        <begin position="271"/>
        <end position="281"/>
    </location>
</feature>
<feature type="compositionally biased region" description="Pro residues" evidence="1">
    <location>
        <begin position="282"/>
        <end position="308"/>
    </location>
</feature>
<organism evidence="3 4">
    <name type="scientific">Nitzschia inconspicua</name>
    <dbReference type="NCBI Taxonomy" id="303405"/>
    <lineage>
        <taxon>Eukaryota</taxon>
        <taxon>Sar</taxon>
        <taxon>Stramenopiles</taxon>
        <taxon>Ochrophyta</taxon>
        <taxon>Bacillariophyta</taxon>
        <taxon>Bacillariophyceae</taxon>
        <taxon>Bacillariophycidae</taxon>
        <taxon>Bacillariales</taxon>
        <taxon>Bacillariaceae</taxon>
        <taxon>Nitzschia</taxon>
    </lineage>
</organism>
<keyword evidence="2" id="KW-1133">Transmembrane helix</keyword>
<dbReference type="Proteomes" id="UP000693970">
    <property type="component" value="Unassembled WGS sequence"/>
</dbReference>
<keyword evidence="2" id="KW-0472">Membrane</keyword>
<protein>
    <submittedName>
        <fullName evidence="3">Uncharacterized protein</fullName>
    </submittedName>
</protein>
<feature type="region of interest" description="Disordered" evidence="1">
    <location>
        <begin position="180"/>
        <end position="310"/>
    </location>
</feature>
<feature type="compositionally biased region" description="Low complexity" evidence="1">
    <location>
        <begin position="252"/>
        <end position="263"/>
    </location>
</feature>
<reference evidence="3" key="1">
    <citation type="journal article" date="2021" name="Sci. Rep.">
        <title>Diploid genomic architecture of Nitzschia inconspicua, an elite biomass production diatom.</title>
        <authorList>
            <person name="Oliver A."/>
            <person name="Podell S."/>
            <person name="Pinowska A."/>
            <person name="Traller J.C."/>
            <person name="Smith S.R."/>
            <person name="McClure R."/>
            <person name="Beliaev A."/>
            <person name="Bohutskyi P."/>
            <person name="Hill E.A."/>
            <person name="Rabines A."/>
            <person name="Zheng H."/>
            <person name="Allen L.Z."/>
            <person name="Kuo A."/>
            <person name="Grigoriev I.V."/>
            <person name="Allen A.E."/>
            <person name="Hazlebeck D."/>
            <person name="Allen E.E."/>
        </authorList>
    </citation>
    <scope>NUCLEOTIDE SEQUENCE</scope>
    <source>
        <strain evidence="3">Hildebrandi</strain>
    </source>
</reference>
<keyword evidence="2" id="KW-0812">Transmembrane</keyword>
<evidence type="ECO:0000313" key="3">
    <source>
        <dbReference type="EMBL" id="KAG7366891.1"/>
    </source>
</evidence>
<name>A0A9K3LTM8_9STRA</name>
<feature type="compositionally biased region" description="Polar residues" evidence="1">
    <location>
        <begin position="205"/>
        <end position="248"/>
    </location>
</feature>
<evidence type="ECO:0000256" key="2">
    <source>
        <dbReference type="SAM" id="Phobius"/>
    </source>
</evidence>
<dbReference type="AlphaFoldDB" id="A0A9K3LTM8"/>
<reference evidence="3" key="2">
    <citation type="submission" date="2021-04" db="EMBL/GenBank/DDBJ databases">
        <authorList>
            <person name="Podell S."/>
        </authorList>
    </citation>
    <scope>NUCLEOTIDE SEQUENCE</scope>
    <source>
        <strain evidence="3">Hildebrandi</strain>
    </source>
</reference>
<evidence type="ECO:0000313" key="4">
    <source>
        <dbReference type="Proteomes" id="UP000693970"/>
    </source>
</evidence>
<dbReference type="EMBL" id="JAGRRH010000007">
    <property type="protein sequence ID" value="KAG7366891.1"/>
    <property type="molecule type" value="Genomic_DNA"/>
</dbReference>
<evidence type="ECO:0000256" key="1">
    <source>
        <dbReference type="SAM" id="MobiDB-lite"/>
    </source>
</evidence>
<keyword evidence="4" id="KW-1185">Reference proteome</keyword>
<accession>A0A9K3LTM8</accession>
<feature type="transmembrane region" description="Helical" evidence="2">
    <location>
        <begin position="154"/>
        <end position="178"/>
    </location>
</feature>
<gene>
    <name evidence="3" type="ORF">IV203_029561</name>
</gene>
<proteinExistence type="predicted"/>